<dbReference type="GO" id="GO:0008270">
    <property type="term" value="F:zinc ion binding"/>
    <property type="evidence" value="ECO:0007669"/>
    <property type="project" value="UniProtKB-KW"/>
</dbReference>
<dbReference type="SUPFAM" id="SSF53098">
    <property type="entry name" value="Ribonuclease H-like"/>
    <property type="match status" value="1"/>
</dbReference>
<keyword evidence="4" id="KW-0862">Zinc</keyword>
<dbReference type="InterPro" id="IPR052035">
    <property type="entry name" value="ZnF_BED_domain_contain"/>
</dbReference>
<keyword evidence="6" id="KW-0804">Transcription</keyword>
<keyword evidence="2" id="KW-0479">Metal-binding</keyword>
<keyword evidence="7" id="KW-0539">Nucleus</keyword>
<dbReference type="SUPFAM" id="SSF140996">
    <property type="entry name" value="Hermes dimerisation domain"/>
    <property type="match status" value="1"/>
</dbReference>
<dbReference type="GO" id="GO:0003677">
    <property type="term" value="F:DNA binding"/>
    <property type="evidence" value="ECO:0007669"/>
    <property type="project" value="InterPro"/>
</dbReference>
<feature type="non-terminal residue" evidence="10">
    <location>
        <position position="1"/>
    </location>
</feature>
<dbReference type="Proteomes" id="UP000528690">
    <property type="component" value="Unassembled WGS sequence"/>
</dbReference>
<evidence type="ECO:0000313" key="11">
    <source>
        <dbReference type="Proteomes" id="UP000528690"/>
    </source>
</evidence>
<reference evidence="10 11" key="1">
    <citation type="submission" date="2019-09" db="EMBL/GenBank/DDBJ databases">
        <title>Bird 10,000 Genomes (B10K) Project - Family phase.</title>
        <authorList>
            <person name="Zhang G."/>
        </authorList>
    </citation>
    <scope>NUCLEOTIDE SEQUENCE [LARGE SCALE GENOMIC DNA]</scope>
    <source>
        <strain evidence="10">B10K-DU-029-28</strain>
    </source>
</reference>
<dbReference type="InterPro" id="IPR036236">
    <property type="entry name" value="Znf_C2H2_sf"/>
</dbReference>
<feature type="non-terminal residue" evidence="10">
    <location>
        <position position="302"/>
    </location>
</feature>
<dbReference type="InterPro" id="IPR012337">
    <property type="entry name" value="RNaseH-like_sf"/>
</dbReference>
<dbReference type="SMART" id="SM00614">
    <property type="entry name" value="ZnF_BED"/>
    <property type="match status" value="1"/>
</dbReference>
<dbReference type="Pfam" id="PF02892">
    <property type="entry name" value="zf-BED"/>
    <property type="match status" value="1"/>
</dbReference>
<dbReference type="PANTHER" id="PTHR46481">
    <property type="entry name" value="ZINC FINGER BED DOMAIN-CONTAINING PROTEIN 4"/>
    <property type="match status" value="1"/>
</dbReference>
<dbReference type="GO" id="GO:0009791">
    <property type="term" value="P:post-embryonic development"/>
    <property type="evidence" value="ECO:0007669"/>
    <property type="project" value="UniProtKB-ARBA"/>
</dbReference>
<evidence type="ECO:0000256" key="8">
    <source>
        <dbReference type="PROSITE-ProRule" id="PRU00027"/>
    </source>
</evidence>
<evidence type="ECO:0000256" key="7">
    <source>
        <dbReference type="ARBA" id="ARBA00023242"/>
    </source>
</evidence>
<keyword evidence="5" id="KW-0805">Transcription regulation</keyword>
<evidence type="ECO:0000256" key="2">
    <source>
        <dbReference type="ARBA" id="ARBA00022723"/>
    </source>
</evidence>
<dbReference type="PANTHER" id="PTHR46481:SF10">
    <property type="entry name" value="ZINC FINGER BED DOMAIN-CONTAINING PROTEIN 39"/>
    <property type="match status" value="1"/>
</dbReference>
<dbReference type="GO" id="GO:0005634">
    <property type="term" value="C:nucleus"/>
    <property type="evidence" value="ECO:0007669"/>
    <property type="project" value="UniProtKB-SubCell"/>
</dbReference>
<evidence type="ECO:0000256" key="1">
    <source>
        <dbReference type="ARBA" id="ARBA00004123"/>
    </source>
</evidence>
<sequence>GAYSVAAANLGLLPRRKREKGGGPEGTSAALYVDRRKSKVWNYYTKLGDAYVECNVCKKQLSFHNSTTTMREHLVRKHSIRDTLLSHLKDDQASECDYAAQENAAKRSRQATPESGLYRGASCSEPRSEVILELVLEMIFRDLHPLSVVKDKGFGLLVGYLEPSFTLPSPLQLSSMLWHRYNVVKQHLERYLQTAQAIVVCAELWGSRLSQTYLTITANFIDGEWRRARCVMETQQVRRDEAEGDLGEKLYAVLAEFGLSSKSVFCVMHDSPGGAAADGQRLKKAYGWSSLCCAARTLHLCI</sequence>
<dbReference type="AlphaFoldDB" id="A0A7L3GP48"/>
<feature type="domain" description="BED-type" evidence="9">
    <location>
        <begin position="35"/>
        <end position="78"/>
    </location>
</feature>
<evidence type="ECO:0000259" key="9">
    <source>
        <dbReference type="PROSITE" id="PS50808"/>
    </source>
</evidence>
<evidence type="ECO:0000256" key="3">
    <source>
        <dbReference type="ARBA" id="ARBA00022771"/>
    </source>
</evidence>
<evidence type="ECO:0000256" key="4">
    <source>
        <dbReference type="ARBA" id="ARBA00022833"/>
    </source>
</evidence>
<dbReference type="EMBL" id="VZTV01096877">
    <property type="protein sequence ID" value="NXT94238.1"/>
    <property type="molecule type" value="Genomic_DNA"/>
</dbReference>
<comment type="subcellular location">
    <subcellularLocation>
        <location evidence="1">Nucleus</location>
    </subcellularLocation>
</comment>
<comment type="caution">
    <text evidence="10">The sequence shown here is derived from an EMBL/GenBank/DDBJ whole genome shotgun (WGS) entry which is preliminary data.</text>
</comment>
<dbReference type="SUPFAM" id="SSF57667">
    <property type="entry name" value="beta-beta-alpha zinc fingers"/>
    <property type="match status" value="1"/>
</dbReference>
<keyword evidence="11" id="KW-1185">Reference proteome</keyword>
<evidence type="ECO:0000256" key="5">
    <source>
        <dbReference type="ARBA" id="ARBA00023015"/>
    </source>
</evidence>
<keyword evidence="3 8" id="KW-0863">Zinc-finger</keyword>
<evidence type="ECO:0000256" key="6">
    <source>
        <dbReference type="ARBA" id="ARBA00023163"/>
    </source>
</evidence>
<accession>A0A7L3GP48</accession>
<organism evidence="10 11">
    <name type="scientific">Anhinga rufa</name>
    <name type="common">African darter</name>
    <dbReference type="NCBI Taxonomy" id="317792"/>
    <lineage>
        <taxon>Eukaryota</taxon>
        <taxon>Metazoa</taxon>
        <taxon>Chordata</taxon>
        <taxon>Craniata</taxon>
        <taxon>Vertebrata</taxon>
        <taxon>Euteleostomi</taxon>
        <taxon>Archelosauria</taxon>
        <taxon>Archosauria</taxon>
        <taxon>Dinosauria</taxon>
        <taxon>Saurischia</taxon>
        <taxon>Theropoda</taxon>
        <taxon>Coelurosauria</taxon>
        <taxon>Aves</taxon>
        <taxon>Neognathae</taxon>
        <taxon>Neoaves</taxon>
        <taxon>Aequornithes</taxon>
        <taxon>Suliformes</taxon>
        <taxon>Anhingidae</taxon>
        <taxon>Anhinga</taxon>
    </lineage>
</organism>
<protein>
    <submittedName>
        <fullName evidence="10">ZBED4 protein</fullName>
    </submittedName>
</protein>
<evidence type="ECO:0000313" key="10">
    <source>
        <dbReference type="EMBL" id="NXT94238.1"/>
    </source>
</evidence>
<dbReference type="PROSITE" id="PS50808">
    <property type="entry name" value="ZF_BED"/>
    <property type="match status" value="1"/>
</dbReference>
<dbReference type="OrthoDB" id="1607513at2759"/>
<dbReference type="InterPro" id="IPR003656">
    <property type="entry name" value="Znf_BED"/>
</dbReference>
<gene>
    <name evidence="10" type="primary">Zbed4</name>
    <name evidence="10" type="ORF">ANHRUF_R11390</name>
</gene>
<proteinExistence type="predicted"/>
<name>A0A7L3GP48_9AVES</name>